<evidence type="ECO:0000256" key="1">
    <source>
        <dbReference type="ARBA" id="ARBA00009437"/>
    </source>
</evidence>
<dbReference type="Pfam" id="PF03466">
    <property type="entry name" value="LysR_substrate"/>
    <property type="match status" value="1"/>
</dbReference>
<dbReference type="CDD" id="cd08432">
    <property type="entry name" value="PBP2_GcdR_TrpI_HvrB_AmpR_like"/>
    <property type="match status" value="1"/>
</dbReference>
<comment type="caution">
    <text evidence="6">The sequence shown here is derived from an EMBL/GenBank/DDBJ whole genome shotgun (WGS) entry which is preliminary data.</text>
</comment>
<dbReference type="PROSITE" id="PS50931">
    <property type="entry name" value="HTH_LYSR"/>
    <property type="match status" value="1"/>
</dbReference>
<dbReference type="InterPro" id="IPR058163">
    <property type="entry name" value="LysR-type_TF_proteobact-type"/>
</dbReference>
<evidence type="ECO:0000256" key="4">
    <source>
        <dbReference type="ARBA" id="ARBA00023163"/>
    </source>
</evidence>
<sequence length="317" mass="35891">MNHLPLQGLFYFYTAAEAGSFKLAAERLFITPAAMSQQIRILEDKLDVKLFERNHRQVSLTEAGRQLLPYVQTSFNAIQDGLNQLGQDPDPSKLAISTLPSFAQQWLVPRLGKFSKVAPDLSILTMPLDGLVDFRSEPIDLCIRFGLGNYQGLHSELLLRDRLYPVCHPLYLESHPIETLSDVAKYDLIEDARPDMNWHYWLELAGVSSSRVKPSLSYSGVHLVLEGALAVQGVALVRHSVAAKYIKQGLLVQLGDVEVESAFHYFLCAPEPYYKRDKVQRFVKWIKDEAEQFLEDHPMPEGNRLVYSEIKPTTSSC</sequence>
<dbReference type="Pfam" id="PF00126">
    <property type="entry name" value="HTH_1"/>
    <property type="match status" value="1"/>
</dbReference>
<dbReference type="InterPro" id="IPR000847">
    <property type="entry name" value="LysR_HTH_N"/>
</dbReference>
<dbReference type="SUPFAM" id="SSF46785">
    <property type="entry name" value="Winged helix' DNA-binding domain"/>
    <property type="match status" value="1"/>
</dbReference>
<proteinExistence type="inferred from homology"/>
<reference evidence="7" key="1">
    <citation type="journal article" date="2019" name="Int. J. Syst. Evol. Microbiol.">
        <title>The Global Catalogue of Microorganisms (GCM) 10K type strain sequencing project: providing services to taxonomists for standard genome sequencing and annotation.</title>
        <authorList>
            <consortium name="The Broad Institute Genomics Platform"/>
            <consortium name="The Broad Institute Genome Sequencing Center for Infectious Disease"/>
            <person name="Wu L."/>
            <person name="Ma J."/>
        </authorList>
    </citation>
    <scope>NUCLEOTIDE SEQUENCE [LARGE SCALE GENOMIC DNA]</scope>
    <source>
        <strain evidence="7">CECT 8288</strain>
    </source>
</reference>
<dbReference type="PRINTS" id="PR00039">
    <property type="entry name" value="HTHLYSR"/>
</dbReference>
<dbReference type="InterPro" id="IPR036390">
    <property type="entry name" value="WH_DNA-bd_sf"/>
</dbReference>
<feature type="domain" description="HTH lysR-type" evidence="5">
    <location>
        <begin position="4"/>
        <end position="61"/>
    </location>
</feature>
<dbReference type="SUPFAM" id="SSF53850">
    <property type="entry name" value="Periplasmic binding protein-like II"/>
    <property type="match status" value="1"/>
</dbReference>
<comment type="similarity">
    <text evidence="1">Belongs to the LysR transcriptional regulatory family.</text>
</comment>
<dbReference type="Proteomes" id="UP001595710">
    <property type="component" value="Unassembled WGS sequence"/>
</dbReference>
<dbReference type="Gene3D" id="1.10.10.10">
    <property type="entry name" value="Winged helix-like DNA-binding domain superfamily/Winged helix DNA-binding domain"/>
    <property type="match status" value="1"/>
</dbReference>
<evidence type="ECO:0000313" key="6">
    <source>
        <dbReference type="EMBL" id="MFC3700641.1"/>
    </source>
</evidence>
<evidence type="ECO:0000256" key="2">
    <source>
        <dbReference type="ARBA" id="ARBA00023015"/>
    </source>
</evidence>
<dbReference type="InterPro" id="IPR005119">
    <property type="entry name" value="LysR_subst-bd"/>
</dbReference>
<keyword evidence="2" id="KW-0805">Transcription regulation</keyword>
<organism evidence="6 7">
    <name type="scientific">Reinekea marina</name>
    <dbReference type="NCBI Taxonomy" id="1310421"/>
    <lineage>
        <taxon>Bacteria</taxon>
        <taxon>Pseudomonadati</taxon>
        <taxon>Pseudomonadota</taxon>
        <taxon>Gammaproteobacteria</taxon>
        <taxon>Oceanospirillales</taxon>
        <taxon>Saccharospirillaceae</taxon>
        <taxon>Reinekea</taxon>
    </lineage>
</organism>
<name>A0ABV7WN62_9GAMM</name>
<evidence type="ECO:0000259" key="5">
    <source>
        <dbReference type="PROSITE" id="PS50931"/>
    </source>
</evidence>
<keyword evidence="3" id="KW-0238">DNA-binding</keyword>
<dbReference type="PANTHER" id="PTHR30537">
    <property type="entry name" value="HTH-TYPE TRANSCRIPTIONAL REGULATOR"/>
    <property type="match status" value="1"/>
</dbReference>
<keyword evidence="7" id="KW-1185">Reference proteome</keyword>
<dbReference type="Gene3D" id="3.40.190.10">
    <property type="entry name" value="Periplasmic binding protein-like II"/>
    <property type="match status" value="2"/>
</dbReference>
<gene>
    <name evidence="6" type="ORF">ACFOND_03235</name>
</gene>
<evidence type="ECO:0000313" key="7">
    <source>
        <dbReference type="Proteomes" id="UP001595710"/>
    </source>
</evidence>
<dbReference type="RefSeq" id="WP_377362189.1">
    <property type="nucleotide sequence ID" value="NZ_JBHRYN010000006.1"/>
</dbReference>
<accession>A0ABV7WN62</accession>
<dbReference type="EMBL" id="JBHRYN010000006">
    <property type="protein sequence ID" value="MFC3700641.1"/>
    <property type="molecule type" value="Genomic_DNA"/>
</dbReference>
<evidence type="ECO:0000256" key="3">
    <source>
        <dbReference type="ARBA" id="ARBA00023125"/>
    </source>
</evidence>
<protein>
    <submittedName>
        <fullName evidence="6">LysR substrate-binding domain-containing protein</fullName>
    </submittedName>
</protein>
<keyword evidence="4" id="KW-0804">Transcription</keyword>
<dbReference type="PANTHER" id="PTHR30537:SF26">
    <property type="entry name" value="GLYCINE CLEAVAGE SYSTEM TRANSCRIPTIONAL ACTIVATOR"/>
    <property type="match status" value="1"/>
</dbReference>
<dbReference type="InterPro" id="IPR036388">
    <property type="entry name" value="WH-like_DNA-bd_sf"/>
</dbReference>